<evidence type="ECO:0000313" key="3">
    <source>
        <dbReference type="Proteomes" id="UP000366065"/>
    </source>
</evidence>
<evidence type="ECO:0000256" key="1">
    <source>
        <dbReference type="SAM" id="MobiDB-lite"/>
    </source>
</evidence>
<evidence type="ECO:0000313" key="2">
    <source>
        <dbReference type="EMBL" id="VVE12108.1"/>
    </source>
</evidence>
<keyword evidence="3" id="KW-1185">Reference proteome</keyword>
<protein>
    <submittedName>
        <fullName evidence="2">Uncharacterized protein</fullName>
    </submittedName>
</protein>
<dbReference type="EMBL" id="CABPRV010000005">
    <property type="protein sequence ID" value="VVE12108.1"/>
    <property type="molecule type" value="Genomic_DNA"/>
</dbReference>
<dbReference type="Proteomes" id="UP000366065">
    <property type="component" value="Unassembled WGS sequence"/>
</dbReference>
<feature type="compositionally biased region" description="Basic and acidic residues" evidence="1">
    <location>
        <begin position="14"/>
        <end position="25"/>
    </location>
</feature>
<reference evidence="2 3" key="1">
    <citation type="submission" date="2019-08" db="EMBL/GenBank/DDBJ databases">
        <authorList>
            <person name="Peeters C."/>
        </authorList>
    </citation>
    <scope>NUCLEOTIDE SEQUENCE [LARGE SCALE GENOMIC DNA]</scope>
    <source>
        <strain evidence="2 3">LMG 20602</strain>
    </source>
</reference>
<gene>
    <name evidence="2" type="ORF">PCA20602_02687</name>
</gene>
<name>A0ABY6W0M2_9BURK</name>
<comment type="caution">
    <text evidence="2">The sequence shown here is derived from an EMBL/GenBank/DDBJ whole genome shotgun (WGS) entry which is preliminary data.</text>
</comment>
<organism evidence="2 3">
    <name type="scientific">Pandoraea capi</name>
    <dbReference type="NCBI Taxonomy" id="2508286"/>
    <lineage>
        <taxon>Bacteria</taxon>
        <taxon>Pseudomonadati</taxon>
        <taxon>Pseudomonadota</taxon>
        <taxon>Betaproteobacteria</taxon>
        <taxon>Burkholderiales</taxon>
        <taxon>Burkholderiaceae</taxon>
        <taxon>Pandoraea</taxon>
    </lineage>
</organism>
<accession>A0ABY6W0M2</accession>
<feature type="region of interest" description="Disordered" evidence="1">
    <location>
        <begin position="1"/>
        <end position="25"/>
    </location>
</feature>
<proteinExistence type="predicted"/>
<sequence length="50" mass="5688">MTCGKWTDDAPMCQRDDNLPPHLFDENGLAKHTEYRRAELVAASQAAQER</sequence>